<evidence type="ECO:0000313" key="1">
    <source>
        <dbReference type="EMBL" id="CAG8705261.1"/>
    </source>
</evidence>
<reference evidence="1" key="1">
    <citation type="submission" date="2021-06" db="EMBL/GenBank/DDBJ databases">
        <authorList>
            <person name="Kallberg Y."/>
            <person name="Tangrot J."/>
            <person name="Rosling A."/>
        </authorList>
    </citation>
    <scope>NUCLEOTIDE SEQUENCE</scope>
    <source>
        <strain evidence="1">CL356</strain>
    </source>
</reference>
<protein>
    <submittedName>
        <fullName evidence="1">10242_t:CDS:1</fullName>
    </submittedName>
</protein>
<evidence type="ECO:0000313" key="2">
    <source>
        <dbReference type="Proteomes" id="UP000789525"/>
    </source>
</evidence>
<organism evidence="1 2">
    <name type="scientific">Acaulospora colombiana</name>
    <dbReference type="NCBI Taxonomy" id="27376"/>
    <lineage>
        <taxon>Eukaryota</taxon>
        <taxon>Fungi</taxon>
        <taxon>Fungi incertae sedis</taxon>
        <taxon>Mucoromycota</taxon>
        <taxon>Glomeromycotina</taxon>
        <taxon>Glomeromycetes</taxon>
        <taxon>Diversisporales</taxon>
        <taxon>Acaulosporaceae</taxon>
        <taxon>Acaulospora</taxon>
    </lineage>
</organism>
<dbReference type="EMBL" id="CAJVPT010033558">
    <property type="protein sequence ID" value="CAG8705261.1"/>
    <property type="molecule type" value="Genomic_DNA"/>
</dbReference>
<sequence>MAVNKAIGKKGKETKSLPPPERFASHSHLHSLQPQNFIKPRGGRALLSIKKEKTPSKYAASPPPKLKRANQRPRCDETASPFALSVGHPLKTTITPEHIVQEEVTASWNAHFRPT</sequence>
<feature type="non-terminal residue" evidence="1">
    <location>
        <position position="115"/>
    </location>
</feature>
<gene>
    <name evidence="1" type="ORF">ACOLOM_LOCUS10427</name>
</gene>
<dbReference type="Proteomes" id="UP000789525">
    <property type="component" value="Unassembled WGS sequence"/>
</dbReference>
<name>A0ACA9PE31_9GLOM</name>
<comment type="caution">
    <text evidence="1">The sequence shown here is derived from an EMBL/GenBank/DDBJ whole genome shotgun (WGS) entry which is preliminary data.</text>
</comment>
<accession>A0ACA9PE31</accession>
<proteinExistence type="predicted"/>
<keyword evidence="2" id="KW-1185">Reference proteome</keyword>